<evidence type="ECO:0000313" key="1">
    <source>
        <dbReference type="EMBL" id="RZS97006.1"/>
    </source>
</evidence>
<name>A0A4Q7P9T6_9BACT</name>
<dbReference type="EMBL" id="SGXG01000001">
    <property type="protein sequence ID" value="RZS97006.1"/>
    <property type="molecule type" value="Genomic_DNA"/>
</dbReference>
<gene>
    <name evidence="1" type="ORF">BC751_2603</name>
</gene>
<dbReference type="Pfam" id="PF14109">
    <property type="entry name" value="GldH_lipo"/>
    <property type="match status" value="1"/>
</dbReference>
<protein>
    <submittedName>
        <fullName evidence="1">Gliding motility-associated lipoprotein GldH</fullName>
    </submittedName>
</protein>
<accession>A0A4Q7P9T6</accession>
<sequence>MKQYRILSGLLIVLLVFTKCSGDRVYEQYHGLENLTWALQDTISFSMNYPLPEGPTILAVKYNNEYPFRNLYIRYLLRDSTDQIFESQLINIPLFENTTGKPLGKGYGSTFTRYDTIPLKSKVPYSKIQFIQYMRLEDLKGIESIGLKRIKD</sequence>
<dbReference type="Proteomes" id="UP000292209">
    <property type="component" value="Unassembled WGS sequence"/>
</dbReference>
<keyword evidence="1" id="KW-0449">Lipoprotein</keyword>
<proteinExistence type="predicted"/>
<reference evidence="1 2" key="1">
    <citation type="submission" date="2019-02" db="EMBL/GenBank/DDBJ databases">
        <title>Genomic Encyclopedia of Archaeal and Bacterial Type Strains, Phase II (KMG-II): from individual species to whole genera.</title>
        <authorList>
            <person name="Goeker M."/>
        </authorList>
    </citation>
    <scope>NUCLEOTIDE SEQUENCE [LARGE SCALE GENOMIC DNA]</scope>
    <source>
        <strain evidence="1 2">DSM 21411</strain>
    </source>
</reference>
<evidence type="ECO:0000313" key="2">
    <source>
        <dbReference type="Proteomes" id="UP000292209"/>
    </source>
</evidence>
<dbReference type="OrthoDB" id="982482at2"/>
<dbReference type="AlphaFoldDB" id="A0A4Q7P9T6"/>
<dbReference type="RefSeq" id="WP_130275847.1">
    <property type="nucleotide sequence ID" value="NZ_SGXG01000001.1"/>
</dbReference>
<comment type="caution">
    <text evidence="1">The sequence shown here is derived from an EMBL/GenBank/DDBJ whole genome shotgun (WGS) entry which is preliminary data.</text>
</comment>
<dbReference type="InterPro" id="IPR020018">
    <property type="entry name" value="Motility-assoc_lipoprot_GldH"/>
</dbReference>
<organism evidence="1 2">
    <name type="scientific">Cecembia calidifontis</name>
    <dbReference type="NCBI Taxonomy" id="1187080"/>
    <lineage>
        <taxon>Bacteria</taxon>
        <taxon>Pseudomonadati</taxon>
        <taxon>Bacteroidota</taxon>
        <taxon>Cytophagia</taxon>
        <taxon>Cytophagales</taxon>
        <taxon>Cyclobacteriaceae</taxon>
        <taxon>Cecembia</taxon>
    </lineage>
</organism>
<keyword evidence="2" id="KW-1185">Reference proteome</keyword>